<reference evidence="1" key="1">
    <citation type="journal article" date="2021" name="Proc. Natl. Acad. Sci. U.S.A.">
        <title>A Catalog of Tens of Thousands of Viruses from Human Metagenomes Reveals Hidden Associations with Chronic Diseases.</title>
        <authorList>
            <person name="Tisza M.J."/>
            <person name="Buck C.B."/>
        </authorList>
    </citation>
    <scope>NUCLEOTIDE SEQUENCE</scope>
    <source>
        <strain evidence="1">CtSOk3</strain>
    </source>
</reference>
<accession>A0A8S5NBC5</accession>
<organism evidence="1">
    <name type="scientific">Siphoviridae sp. ctSOk3</name>
    <dbReference type="NCBI Taxonomy" id="2826342"/>
    <lineage>
        <taxon>Viruses</taxon>
        <taxon>Duplodnaviria</taxon>
        <taxon>Heunggongvirae</taxon>
        <taxon>Uroviricota</taxon>
        <taxon>Caudoviricetes</taxon>
    </lineage>
</organism>
<dbReference type="EMBL" id="BK015118">
    <property type="protein sequence ID" value="DAD91687.1"/>
    <property type="molecule type" value="Genomic_DNA"/>
</dbReference>
<evidence type="ECO:0000313" key="1">
    <source>
        <dbReference type="EMBL" id="DAD91687.1"/>
    </source>
</evidence>
<proteinExistence type="predicted"/>
<name>A0A8S5NBC5_9CAUD</name>
<protein>
    <submittedName>
        <fullName evidence="1">Uncharacterized protein</fullName>
    </submittedName>
</protein>
<sequence>MPFNSIVFSITCEITENRCGNKGRFYPLPVIFPNFWNVAPLFLNSAVRGDFGRLFIFDFDFQNVNH</sequence>